<feature type="region of interest" description="Disordered" evidence="2">
    <location>
        <begin position="186"/>
        <end position="233"/>
    </location>
</feature>
<reference evidence="4 5" key="1">
    <citation type="journal article" date="2009" name="Nature">
        <title>The Sorghum bicolor genome and the diversification of grasses.</title>
        <authorList>
            <person name="Paterson A.H."/>
            <person name="Bowers J.E."/>
            <person name="Bruggmann R."/>
            <person name="Dubchak I."/>
            <person name="Grimwood J."/>
            <person name="Gundlach H."/>
            <person name="Haberer G."/>
            <person name="Hellsten U."/>
            <person name="Mitros T."/>
            <person name="Poliakov A."/>
            <person name="Schmutz J."/>
            <person name="Spannagl M."/>
            <person name="Tang H."/>
            <person name="Wang X."/>
            <person name="Wicker T."/>
            <person name="Bharti A.K."/>
            <person name="Chapman J."/>
            <person name="Feltus F.A."/>
            <person name="Gowik U."/>
            <person name="Grigoriev I.V."/>
            <person name="Lyons E."/>
            <person name="Maher C.A."/>
            <person name="Martis M."/>
            <person name="Narechania A."/>
            <person name="Otillar R.P."/>
            <person name="Penning B.W."/>
            <person name="Salamov A.A."/>
            <person name="Wang Y."/>
            <person name="Zhang L."/>
            <person name="Carpita N.C."/>
            <person name="Freeling M."/>
            <person name="Gingle A.R."/>
            <person name="Hash C.T."/>
            <person name="Keller B."/>
            <person name="Klein P."/>
            <person name="Kresovich S."/>
            <person name="McCann M.C."/>
            <person name="Ming R."/>
            <person name="Peterson D.G."/>
            <person name="Mehboob-ur-Rahman"/>
            <person name="Ware D."/>
            <person name="Westhoff P."/>
            <person name="Mayer K.F."/>
            <person name="Messing J."/>
            <person name="Rokhsar D.S."/>
        </authorList>
    </citation>
    <scope>NUCLEOTIDE SEQUENCE [LARGE SCALE GENOMIC DNA]</scope>
    <source>
        <strain evidence="5">cv. BTx623</strain>
    </source>
</reference>
<evidence type="ECO:0000259" key="3">
    <source>
        <dbReference type="Pfam" id="PF14303"/>
    </source>
</evidence>
<evidence type="ECO:0000313" key="4">
    <source>
        <dbReference type="EMBL" id="OQU77276.1"/>
    </source>
</evidence>
<proteinExistence type="predicted"/>
<dbReference type="Proteomes" id="UP000000768">
    <property type="component" value="Chromosome 9"/>
</dbReference>
<evidence type="ECO:0000256" key="1">
    <source>
        <dbReference type="SAM" id="Coils"/>
    </source>
</evidence>
<gene>
    <name evidence="4" type="ORF">SORBI_3009G023050</name>
</gene>
<feature type="coiled-coil region" evidence="1">
    <location>
        <begin position="275"/>
        <end position="311"/>
    </location>
</feature>
<evidence type="ECO:0000256" key="2">
    <source>
        <dbReference type="SAM" id="MobiDB-lite"/>
    </source>
</evidence>
<accession>A0A1Z5R1P3</accession>
<keyword evidence="1" id="KW-0175">Coiled coil</keyword>
<feature type="domain" description="No apical meristem-associated C-terminal" evidence="3">
    <location>
        <begin position="160"/>
        <end position="335"/>
    </location>
</feature>
<dbReference type="Gramene" id="OQU77276">
    <property type="protein sequence ID" value="OQU77276"/>
    <property type="gene ID" value="SORBI_3009G023050"/>
</dbReference>
<dbReference type="InterPro" id="IPR029466">
    <property type="entry name" value="NAM-associated_C"/>
</dbReference>
<organism evidence="4 5">
    <name type="scientific">Sorghum bicolor</name>
    <name type="common">Sorghum</name>
    <name type="synonym">Sorghum vulgare</name>
    <dbReference type="NCBI Taxonomy" id="4558"/>
    <lineage>
        <taxon>Eukaryota</taxon>
        <taxon>Viridiplantae</taxon>
        <taxon>Streptophyta</taxon>
        <taxon>Embryophyta</taxon>
        <taxon>Tracheophyta</taxon>
        <taxon>Spermatophyta</taxon>
        <taxon>Magnoliopsida</taxon>
        <taxon>Liliopsida</taxon>
        <taxon>Poales</taxon>
        <taxon>Poaceae</taxon>
        <taxon>PACMAD clade</taxon>
        <taxon>Panicoideae</taxon>
        <taxon>Andropogonodae</taxon>
        <taxon>Andropogoneae</taxon>
        <taxon>Sorghinae</taxon>
        <taxon>Sorghum</taxon>
    </lineage>
</organism>
<keyword evidence="5" id="KW-1185">Reference proteome</keyword>
<dbReference type="OMA" id="CERIMTT"/>
<protein>
    <recommendedName>
        <fullName evidence="3">No apical meristem-associated C-terminal domain-containing protein</fullName>
    </recommendedName>
</protein>
<name>A0A1Z5R1P3_SORBI</name>
<dbReference type="PANTHER" id="PTHR45125">
    <property type="entry name" value="F21J9.4-RELATED"/>
    <property type="match status" value="1"/>
</dbReference>
<dbReference type="Pfam" id="PF14303">
    <property type="entry name" value="NAM-associated"/>
    <property type="match status" value="1"/>
</dbReference>
<dbReference type="PANTHER" id="PTHR45125:SF51">
    <property type="entry name" value="F21J9.4-RELATED"/>
    <property type="match status" value="1"/>
</dbReference>
<sequence length="345" mass="39626">MAANGYYSNLMREGTNPFEFEDFSGPYAEQQSQTVEVATLTPSASSARPNHKRSKNFNEKEDEILVSAWLNVSLDPVTGANQTHKSYWTRIYDYFHENLPFPSDRTQNSLMHRWSTIQDSVNKFTGCLSKIAGRRQSGATMQDKIEDAKALYKSEDGQNRSFQFMDCWKQLRGQAKWMAKLDELAGKSSNKKQKKTSNSSMPTPSLTTADGHEDAAAEDNTLSRPKGHKKAKATLYQSGKKGCTEALENLWAKKKEFDTEKELKKDERFKQAFALEQERVANEKLNLELKKKELELKAQEVELKNKKEEERIMTMDLSELPDNQKHYYMCCRSKIMSRHLSTEKS</sequence>
<evidence type="ECO:0000313" key="5">
    <source>
        <dbReference type="Proteomes" id="UP000000768"/>
    </source>
</evidence>
<reference evidence="5" key="2">
    <citation type="journal article" date="2018" name="Plant J.">
        <title>The Sorghum bicolor reference genome: improved assembly, gene annotations, a transcriptome atlas, and signatures of genome organization.</title>
        <authorList>
            <person name="McCormick R.F."/>
            <person name="Truong S.K."/>
            <person name="Sreedasyam A."/>
            <person name="Jenkins J."/>
            <person name="Shu S."/>
            <person name="Sims D."/>
            <person name="Kennedy M."/>
            <person name="Amirebrahimi M."/>
            <person name="Weers B.D."/>
            <person name="McKinley B."/>
            <person name="Mattison A."/>
            <person name="Morishige D.T."/>
            <person name="Grimwood J."/>
            <person name="Schmutz J."/>
            <person name="Mullet J.E."/>
        </authorList>
    </citation>
    <scope>NUCLEOTIDE SEQUENCE [LARGE SCALE GENOMIC DNA]</scope>
    <source>
        <strain evidence="5">cv. BTx623</strain>
    </source>
</reference>
<dbReference type="STRING" id="4558.A0A1Z5R1P3"/>
<dbReference type="InParanoid" id="A0A1Z5R1P3"/>
<dbReference type="EMBL" id="CM000768">
    <property type="protein sequence ID" value="OQU77276.1"/>
    <property type="molecule type" value="Genomic_DNA"/>
</dbReference>
<dbReference type="AlphaFoldDB" id="A0A1Z5R1P3"/>